<accession>A0AC61DA14</accession>
<dbReference type="EMBL" id="PEDL01000025">
    <property type="protein sequence ID" value="PHV69538.1"/>
    <property type="molecule type" value="Genomic_DNA"/>
</dbReference>
<evidence type="ECO:0000313" key="2">
    <source>
        <dbReference type="Proteomes" id="UP000224460"/>
    </source>
</evidence>
<sequence>MKKDLYTEFDTRQYMKSSDFEIFYYNDATLQHVSPHTHDYYEIYFFIEGDITYKIEQKTYNLQFGDYLLIPPGKPHHPIFNSYDTPYRRLILWISKSYLDTLCQKSKDFAYSFNYVSESENYHFRLDYISHQQIQGALLQLLEDTRGHHPFHEVHIQLLLCTFLILLNRMTYNMLHQVSPSHGNALYLNICDYINSHLGEDLGLDTLADFFFASKYHISHIFKDNMGISLYQYILKKRIHASKNSILSGMPLNQIYHQYGFKDYTSFYRAFKKEYGLSPKEFREQHKLPQDFKLT</sequence>
<name>A0AC61DA14_9FIRM</name>
<gene>
    <name evidence="1" type="ORF">CS063_15285</name>
</gene>
<keyword evidence="2" id="KW-1185">Reference proteome</keyword>
<reference evidence="1" key="1">
    <citation type="submission" date="2017-10" db="EMBL/GenBank/DDBJ databases">
        <title>Genome sequence of cellulolytic Lachnospiraceae bacterium XHS1971 isolated from hotspring sediment.</title>
        <authorList>
            <person name="Vasudevan G."/>
            <person name="Joshi A.J."/>
            <person name="Hivarkar S."/>
            <person name="Lanjekar V.B."/>
            <person name="Dhakephalkar P.K."/>
            <person name="Dagar S."/>
        </authorList>
    </citation>
    <scope>NUCLEOTIDE SEQUENCE</scope>
    <source>
        <strain evidence="1">XHS1971</strain>
    </source>
</reference>
<protein>
    <submittedName>
        <fullName evidence="1">AraC family transcriptional regulator</fullName>
    </submittedName>
</protein>
<proteinExistence type="predicted"/>
<evidence type="ECO:0000313" key="1">
    <source>
        <dbReference type="EMBL" id="PHV69538.1"/>
    </source>
</evidence>
<organism evidence="1 2">
    <name type="scientific">Sporanaerobium hydrogeniformans</name>
    <dbReference type="NCBI Taxonomy" id="3072179"/>
    <lineage>
        <taxon>Bacteria</taxon>
        <taxon>Bacillati</taxon>
        <taxon>Bacillota</taxon>
        <taxon>Clostridia</taxon>
        <taxon>Lachnospirales</taxon>
        <taxon>Lachnospiraceae</taxon>
        <taxon>Sporanaerobium</taxon>
    </lineage>
</organism>
<comment type="caution">
    <text evidence="1">The sequence shown here is derived from an EMBL/GenBank/DDBJ whole genome shotgun (WGS) entry which is preliminary data.</text>
</comment>
<dbReference type="Proteomes" id="UP000224460">
    <property type="component" value="Unassembled WGS sequence"/>
</dbReference>